<keyword evidence="2" id="KW-1185">Reference proteome</keyword>
<evidence type="ECO:0000313" key="1">
    <source>
        <dbReference type="EMBL" id="GIY98522.1"/>
    </source>
</evidence>
<accession>A0AAV4XUV8</accession>
<dbReference type="EMBL" id="BPLR01000931">
    <property type="protein sequence ID" value="GIY98522.1"/>
    <property type="molecule type" value="Genomic_DNA"/>
</dbReference>
<protein>
    <submittedName>
        <fullName evidence="1">Uncharacterized protein</fullName>
    </submittedName>
</protein>
<comment type="caution">
    <text evidence="1">The sequence shown here is derived from an EMBL/GenBank/DDBJ whole genome shotgun (WGS) entry which is preliminary data.</text>
</comment>
<dbReference type="Proteomes" id="UP001054945">
    <property type="component" value="Unassembled WGS sequence"/>
</dbReference>
<dbReference type="AlphaFoldDB" id="A0AAV4XUV8"/>
<proteinExistence type="predicted"/>
<organism evidence="1 2">
    <name type="scientific">Caerostris extrusa</name>
    <name type="common">Bark spider</name>
    <name type="synonym">Caerostris bankana</name>
    <dbReference type="NCBI Taxonomy" id="172846"/>
    <lineage>
        <taxon>Eukaryota</taxon>
        <taxon>Metazoa</taxon>
        <taxon>Ecdysozoa</taxon>
        <taxon>Arthropoda</taxon>
        <taxon>Chelicerata</taxon>
        <taxon>Arachnida</taxon>
        <taxon>Araneae</taxon>
        <taxon>Araneomorphae</taxon>
        <taxon>Entelegynae</taxon>
        <taxon>Araneoidea</taxon>
        <taxon>Araneidae</taxon>
        <taxon>Caerostris</taxon>
    </lineage>
</organism>
<evidence type="ECO:0000313" key="2">
    <source>
        <dbReference type="Proteomes" id="UP001054945"/>
    </source>
</evidence>
<name>A0AAV4XUV8_CAEEX</name>
<gene>
    <name evidence="1" type="ORF">CEXT_664111</name>
</gene>
<reference evidence="1 2" key="1">
    <citation type="submission" date="2021-06" db="EMBL/GenBank/DDBJ databases">
        <title>Caerostris extrusa draft genome.</title>
        <authorList>
            <person name="Kono N."/>
            <person name="Arakawa K."/>
        </authorList>
    </citation>
    <scope>NUCLEOTIDE SEQUENCE [LARGE SCALE GENOMIC DNA]</scope>
</reference>
<sequence length="97" mass="11120">MRCASPIGYEKEGHGTILTWGFSKDVVKDHCYCKSLFGDEVDSIDENNNVYCILNKIPEKESHETEAIFENYCYCKNLFGDELLETKLNPLMKCVSI</sequence>